<keyword evidence="1" id="KW-0812">Transmembrane</keyword>
<dbReference type="AlphaFoldDB" id="X5MD82"/>
<dbReference type="KEGG" id="pect:BN1012_Phect1763"/>
<feature type="transmembrane region" description="Helical" evidence="1">
    <location>
        <begin position="51"/>
        <end position="73"/>
    </location>
</feature>
<feature type="transmembrane region" description="Helical" evidence="1">
    <location>
        <begin position="153"/>
        <end position="176"/>
    </location>
</feature>
<keyword evidence="1" id="KW-1133">Transmembrane helix</keyword>
<dbReference type="Pfam" id="PF10067">
    <property type="entry name" value="DUF2306"/>
    <property type="match status" value="1"/>
</dbReference>
<dbReference type="PATRIC" id="fig|1458461.3.peg.1766"/>
<dbReference type="OrthoDB" id="8759010at2"/>
<dbReference type="STRING" id="1458461.BN1012_Phect1763"/>
<sequence>MKTITTREWTLLGFILVYSFVPTFGGLVRIADLAGVVTIMPDNPRALAAPLPVVLHILSSFLFCLAGALQFLPSVRRHHPDVHRAVGRVVAAAGCISAATGLWMTHAFMFPAELQGLLLYWTRIFLSVWMVGLIVWAVIAVRSRNVRGHSAAMLRAYAIGQGASTQTVLGIGWAIVMGAELLGPARDVMMVLAWALNLLLAELLIRTTRASRPVQA</sequence>
<feature type="transmembrane region" description="Helical" evidence="1">
    <location>
        <begin position="118"/>
        <end position="141"/>
    </location>
</feature>
<reference evidence="2 3" key="1">
    <citation type="journal article" date="2014" name="Front. Genet.">
        <title>Genome and metabolic network of "Candidatus Phaeomarinobacter ectocarpi" Ec32, a new candidate genus of Alphaproteobacteria frequently associated with brown algae.</title>
        <authorList>
            <person name="Dittami S.M."/>
            <person name="Barbeyron T."/>
            <person name="Boyen C."/>
            <person name="Cambefort J."/>
            <person name="Collet G."/>
            <person name="Delage L."/>
            <person name="Gobet A."/>
            <person name="Groisillier A."/>
            <person name="Leblanc C."/>
            <person name="Michel G."/>
            <person name="Scornet D."/>
            <person name="Siegel A."/>
            <person name="Tapia J.E."/>
            <person name="Tonon T."/>
        </authorList>
    </citation>
    <scope>NUCLEOTIDE SEQUENCE [LARGE SCALE GENOMIC DNA]</scope>
    <source>
        <strain evidence="2 3">Ec32</strain>
    </source>
</reference>
<evidence type="ECO:0008006" key="4">
    <source>
        <dbReference type="Google" id="ProtNLM"/>
    </source>
</evidence>
<dbReference type="HOGENOM" id="CLU_078522_0_0_5"/>
<feature type="transmembrane region" description="Helical" evidence="1">
    <location>
        <begin position="12"/>
        <end position="31"/>
    </location>
</feature>
<keyword evidence="3" id="KW-1185">Reference proteome</keyword>
<proteinExistence type="predicted"/>
<organism evidence="2 3">
    <name type="scientific">Candidatus Phaeomarinibacter ectocarpi</name>
    <dbReference type="NCBI Taxonomy" id="1458461"/>
    <lineage>
        <taxon>Bacteria</taxon>
        <taxon>Pseudomonadati</taxon>
        <taxon>Pseudomonadota</taxon>
        <taxon>Alphaproteobacteria</taxon>
        <taxon>Hyphomicrobiales</taxon>
        <taxon>Parvibaculaceae</taxon>
        <taxon>Candidatus Phaeomarinibacter</taxon>
    </lineage>
</organism>
<evidence type="ECO:0000256" key="1">
    <source>
        <dbReference type="SAM" id="Phobius"/>
    </source>
</evidence>
<dbReference type="Proteomes" id="UP000032160">
    <property type="component" value="Chromosome I"/>
</dbReference>
<protein>
    <recommendedName>
        <fullName evidence="4">DUF2306 domain-containing protein</fullName>
    </recommendedName>
</protein>
<gene>
    <name evidence="2" type="ORF">BN1012_Phect1763</name>
</gene>
<feature type="transmembrane region" description="Helical" evidence="1">
    <location>
        <begin position="85"/>
        <end position="106"/>
    </location>
</feature>
<dbReference type="InterPro" id="IPR018750">
    <property type="entry name" value="DUF2306_membrane"/>
</dbReference>
<keyword evidence="1" id="KW-0472">Membrane</keyword>
<dbReference type="RefSeq" id="WP_043948126.1">
    <property type="nucleotide sequence ID" value="NZ_HG966617.1"/>
</dbReference>
<evidence type="ECO:0000313" key="3">
    <source>
        <dbReference type="Proteomes" id="UP000032160"/>
    </source>
</evidence>
<feature type="transmembrane region" description="Helical" evidence="1">
    <location>
        <begin position="188"/>
        <end position="205"/>
    </location>
</feature>
<evidence type="ECO:0000313" key="2">
    <source>
        <dbReference type="EMBL" id="CDO59977.1"/>
    </source>
</evidence>
<dbReference type="EMBL" id="HG966617">
    <property type="protein sequence ID" value="CDO59977.1"/>
    <property type="molecule type" value="Genomic_DNA"/>
</dbReference>
<accession>X5MD82</accession>
<name>X5MD82_9HYPH</name>